<dbReference type="Proteomes" id="UP000265354">
    <property type="component" value="Unassembled WGS sequence"/>
</dbReference>
<name>A0A388SS09_9ACTN</name>
<dbReference type="AlphaFoldDB" id="A0A388SS09"/>
<protein>
    <submittedName>
        <fullName evidence="1">Uncharacterized protein</fullName>
    </submittedName>
</protein>
<gene>
    <name evidence="1" type="ORF">SSP531S_08070</name>
</gene>
<proteinExistence type="predicted"/>
<reference evidence="1 2" key="1">
    <citation type="submission" date="2018-07" db="EMBL/GenBank/DDBJ databases">
        <title>Whole Genome Shotgun Sequence of Streptomyces spongiicola strain 531S.</title>
        <authorList>
            <person name="Dohra H."/>
            <person name="Kodani S."/>
        </authorList>
    </citation>
    <scope>NUCLEOTIDE SEQUENCE [LARGE SCALE GENOMIC DNA]</scope>
    <source>
        <strain evidence="1 2">531S</strain>
    </source>
</reference>
<comment type="caution">
    <text evidence="1">The sequence shown here is derived from an EMBL/GenBank/DDBJ whole genome shotgun (WGS) entry which is preliminary data.</text>
</comment>
<accession>A0A388SS09</accession>
<dbReference type="EMBL" id="BGZL01000002">
    <property type="protein sequence ID" value="GBP99412.1"/>
    <property type="molecule type" value="Genomic_DNA"/>
</dbReference>
<organism evidence="1 2">
    <name type="scientific">Streptomyces spongiicola</name>
    <dbReference type="NCBI Taxonomy" id="1690221"/>
    <lineage>
        <taxon>Bacteria</taxon>
        <taxon>Bacillati</taxon>
        <taxon>Actinomycetota</taxon>
        <taxon>Actinomycetes</taxon>
        <taxon>Kitasatosporales</taxon>
        <taxon>Streptomycetaceae</taxon>
        <taxon>Streptomyces</taxon>
    </lineage>
</organism>
<sequence length="133" mass="14279">MAPPRHRLYSRPPELPAAAALHGTVGTVGITNITDITGITGAPGRKHSSPKPGVLSIPPAAASVWLRTRRAPRRTDRSAPFAWHLCFSVKFHRRRTERTRSLHYVSGQGIAARRSGGSSRAAVPGVMGRDTTA</sequence>
<evidence type="ECO:0000313" key="2">
    <source>
        <dbReference type="Proteomes" id="UP000265354"/>
    </source>
</evidence>
<evidence type="ECO:0000313" key="1">
    <source>
        <dbReference type="EMBL" id="GBP99412.1"/>
    </source>
</evidence>